<evidence type="ECO:0000256" key="2">
    <source>
        <dbReference type="SAM" id="MobiDB-lite"/>
    </source>
</evidence>
<organism evidence="4 5">
    <name type="scientific">Senna tora</name>
    <dbReference type="NCBI Taxonomy" id="362788"/>
    <lineage>
        <taxon>Eukaryota</taxon>
        <taxon>Viridiplantae</taxon>
        <taxon>Streptophyta</taxon>
        <taxon>Embryophyta</taxon>
        <taxon>Tracheophyta</taxon>
        <taxon>Spermatophyta</taxon>
        <taxon>Magnoliopsida</taxon>
        <taxon>eudicotyledons</taxon>
        <taxon>Gunneridae</taxon>
        <taxon>Pentapetalae</taxon>
        <taxon>rosids</taxon>
        <taxon>fabids</taxon>
        <taxon>Fabales</taxon>
        <taxon>Fabaceae</taxon>
        <taxon>Caesalpinioideae</taxon>
        <taxon>Cassia clade</taxon>
        <taxon>Senna</taxon>
    </lineage>
</organism>
<sequence>METNSPLREMSWPESNHTHSISSQSSGFTSYTYGDAEPDFIIPRQGPRVTIPPEVITEQRQFWHNCLIGVLYDESHVQQHHMARSINNYWKLQGSVKVPNTILEEYKVHTIPIWIEFWGFPLEYYSVVVAEEAGKMAVEVLQVDFSEQGFRNLRFLRVRVRIDPSKPLLMGFYVLLDNGRLIWIQCQYERIFRICKQCGCIGHIARDCKKSRQVVQNAVDEQRRSIRERFDLPSFIDFDSPLFVNEAVAFRMHNSRRTTFISIKKDGDQTEQHTPVINDFNSQFINCPVQATGINFIDNPSGVQSKMFTQEFNDNSFYDSLMCTEAPQTFVNVQATPPCEILQFTTLPSYGGNSNPLWSLRTVEFSELAHMFTHPPVVNEVSHLHVSGQVSQDQSMHEDNLLKLRPHLQAQFADSFASWASTSANSTNINPLMNWVSRFLKPDVGLGLIIDSTGYEQRWDLIHTTFDVTPKNFGYKKSLVFIPAKSGPFLACPLNWFFAYRMYGFMTEKWSLYDSIPLHQFYDTFHEVSPMKRPKKRKIIHALESFPKKQKVYGSSLGKFQLIQARPFTNVPPKKRARFVLDLSTIEEGSEEAVPQQPPQQI</sequence>
<dbReference type="PANTHER" id="PTHR31286">
    <property type="entry name" value="GLYCINE-RICH CELL WALL STRUCTURAL PROTEIN 1.8-LIKE"/>
    <property type="match status" value="1"/>
</dbReference>
<evidence type="ECO:0000259" key="3">
    <source>
        <dbReference type="PROSITE" id="PS50158"/>
    </source>
</evidence>
<dbReference type="InterPro" id="IPR001878">
    <property type="entry name" value="Znf_CCHC"/>
</dbReference>
<comment type="caution">
    <text evidence="4">The sequence shown here is derived from an EMBL/GenBank/DDBJ whole genome shotgun (WGS) entry which is preliminary data.</text>
</comment>
<keyword evidence="1" id="KW-0479">Metal-binding</keyword>
<reference evidence="4" key="1">
    <citation type="submission" date="2020-09" db="EMBL/GenBank/DDBJ databases">
        <title>Genome-Enabled Discovery of Anthraquinone Biosynthesis in Senna tora.</title>
        <authorList>
            <person name="Kang S.-H."/>
            <person name="Pandey R.P."/>
            <person name="Lee C.-M."/>
            <person name="Sim J.-S."/>
            <person name="Jeong J.-T."/>
            <person name="Choi B.-S."/>
            <person name="Jung M."/>
            <person name="Ginzburg D."/>
            <person name="Zhao K."/>
            <person name="Won S.Y."/>
            <person name="Oh T.-J."/>
            <person name="Yu Y."/>
            <person name="Kim N.-H."/>
            <person name="Lee O.R."/>
            <person name="Lee T.-H."/>
            <person name="Bashyal P."/>
            <person name="Kim T.-S."/>
            <person name="Lee W.-H."/>
            <person name="Kawkins C."/>
            <person name="Kim C.-K."/>
            <person name="Kim J.S."/>
            <person name="Ahn B.O."/>
            <person name="Rhee S.Y."/>
            <person name="Sohng J.K."/>
        </authorList>
    </citation>
    <scope>NUCLEOTIDE SEQUENCE</scope>
    <source>
        <tissue evidence="4">Leaf</tissue>
    </source>
</reference>
<gene>
    <name evidence="4" type="ORF">G2W53_022408</name>
</gene>
<dbReference type="EMBL" id="JAAIUW010000007">
    <property type="protein sequence ID" value="KAF7824264.1"/>
    <property type="molecule type" value="Genomic_DNA"/>
</dbReference>
<dbReference type="InterPro" id="IPR040256">
    <property type="entry name" value="At4g02000-like"/>
</dbReference>
<evidence type="ECO:0000256" key="1">
    <source>
        <dbReference type="PROSITE-ProRule" id="PRU00047"/>
    </source>
</evidence>
<dbReference type="GO" id="GO:0003676">
    <property type="term" value="F:nucleic acid binding"/>
    <property type="evidence" value="ECO:0007669"/>
    <property type="project" value="InterPro"/>
</dbReference>
<dbReference type="Pfam" id="PF14392">
    <property type="entry name" value="zf-CCHC_4"/>
    <property type="match status" value="1"/>
</dbReference>
<dbReference type="PANTHER" id="PTHR31286:SF167">
    <property type="entry name" value="OS09G0268800 PROTEIN"/>
    <property type="match status" value="1"/>
</dbReference>
<dbReference type="PROSITE" id="PS50158">
    <property type="entry name" value="ZF_CCHC"/>
    <property type="match status" value="1"/>
</dbReference>
<feature type="domain" description="CCHC-type" evidence="3">
    <location>
        <begin position="195"/>
        <end position="210"/>
    </location>
</feature>
<proteinExistence type="predicted"/>
<name>A0A834TUB7_9FABA</name>
<evidence type="ECO:0000313" key="4">
    <source>
        <dbReference type="EMBL" id="KAF7824264.1"/>
    </source>
</evidence>
<evidence type="ECO:0000313" key="5">
    <source>
        <dbReference type="Proteomes" id="UP000634136"/>
    </source>
</evidence>
<keyword evidence="5" id="KW-1185">Reference proteome</keyword>
<dbReference type="OrthoDB" id="1743559at2759"/>
<keyword evidence="1" id="KW-0863">Zinc-finger</keyword>
<dbReference type="InterPro" id="IPR025836">
    <property type="entry name" value="Zn_knuckle_CX2CX4HX4C"/>
</dbReference>
<accession>A0A834TUB7</accession>
<dbReference type="Proteomes" id="UP000634136">
    <property type="component" value="Unassembled WGS sequence"/>
</dbReference>
<protein>
    <submittedName>
        <fullName evidence="4">Zinc knuckle CX2CX4HX4C</fullName>
    </submittedName>
</protein>
<keyword evidence="1" id="KW-0862">Zinc</keyword>
<feature type="region of interest" description="Disordered" evidence="2">
    <location>
        <begin position="1"/>
        <end position="26"/>
    </location>
</feature>
<dbReference type="GO" id="GO:0008270">
    <property type="term" value="F:zinc ion binding"/>
    <property type="evidence" value="ECO:0007669"/>
    <property type="project" value="UniProtKB-KW"/>
</dbReference>
<dbReference type="AlphaFoldDB" id="A0A834TUB7"/>